<feature type="compositionally biased region" description="Low complexity" evidence="8">
    <location>
        <begin position="1593"/>
        <end position="1611"/>
    </location>
</feature>
<feature type="compositionally biased region" description="Polar residues" evidence="8">
    <location>
        <begin position="1339"/>
        <end position="1365"/>
    </location>
</feature>
<feature type="compositionally biased region" description="Basic residues" evidence="8">
    <location>
        <begin position="2012"/>
        <end position="2022"/>
    </location>
</feature>
<comment type="subcellular location">
    <subcellularLocation>
        <location evidence="1">Endoplasmic reticulum membrane</location>
        <topology evidence="1">Peripheral membrane protein</topology>
        <orientation evidence="1">Cytoplasmic side</orientation>
    </subcellularLocation>
</comment>
<feature type="compositionally biased region" description="Basic and acidic residues" evidence="8">
    <location>
        <begin position="228"/>
        <end position="238"/>
    </location>
</feature>
<feature type="compositionally biased region" description="Acidic residues" evidence="8">
    <location>
        <begin position="319"/>
        <end position="330"/>
    </location>
</feature>
<comment type="function">
    <text evidence="6 7">Involved in the initiation of assembly of the COPII coat required for the formation of transport vesicles from the endoplasmic reticulum (ER) and the selection of cargo molecules. Also involved in autophagy.</text>
</comment>
<feature type="compositionally biased region" description="Polar residues" evidence="8">
    <location>
        <begin position="1969"/>
        <end position="1980"/>
    </location>
</feature>
<sequence>MAEPQESHWHPMKRPSQADLDKKKTELETPLRPVEQTPHNSEIAASPEEASHATTPTHDKAHADIDHALESSTIRETTRIGDHDSFFDNIAESLNQEAGLIVEPEEAAALATAKHEPAKSEQLLNRAHQEGSSEITADLDNSVVTISPSALGISNKPSNISDLQEEPAVIPTQSSDPPTSEPIMAADNNTDEVDNSPNFFDDDDNASSAFFDNIGGQTSNQGTSGTNDPKEMTTKEPAEDPFKALFDDKLEDEADFLGNSVDPVANDFYEKLETKNTKPAKTIDEAALSKIFENDSEEEITNTSVNQKKDLSKSLAFLDDDNDFLPDDYVEPTNRSRTPKPSVSSPYKSPTAQPPVSHIYSPQTSPRVPSSNIIPPPANHNYSPQLQASVPSSQYVPQTQTGPPTSPYAPKIQPHLPNSTYVPKVQPGPPTSPYAPKAQVAPPRKTHVSRHSMPNNAFDLPTELVSETARIYQSHHPIHSRPQPSNAYGSFNQASHNPVYPGVAPAPAAKPYFSDLPKISTQLGSSTDHSVQRSGSAPTYAHRAHFRNYSGSLPVNNLNSNMYQPYSKSPAIGSPLSSNAPIDSSYIQNNNNPTQQFNKYEPAAAASPTLSRYDPRGNVTKPPITQVSQHSASNSNVSSPIISQPRNSAFGDMPADIGLKQAELYRSPEVQQAIQNARHYRSMSGSNWNSSLSPVTSSPTVGFSQLNENKRYSMPASFGGPPGPNSLSSRPASAAPAIIDNETLMRRQFPIFRWGMGGKATCLIPPQIAFGGAARAPEVKVIHTSSVINADSDIKKFPFPLVTGKGVQKNKKKELEKWIENHIDNLEKSLGFQRNDDSSRFANRVLLWKISLSLLQGESNTQKPGMPLKEAIRMILDPHVVVEAHKDEATFAPAVDVYKKLQRHGSNGGMPMGRILKSEDINKIADLLKVGLKENALKYSLDNHLWSHAFIIASSMSPAEWVSSVAEFVREEIREFPSQSSRDLALIYRIFSGAGADAVSEILPGQFATAINEPQVGPQLKASLASWKSTISMMFSNSSPANSEAAKMYSSLLLRAGNVEASHLCDVLFNIGVFGSSTEDTPSFELFGSDPESGAGLGRDIDSILLSLVLEFYKISTEPVLPTIPYYPHLVLYKLQLTSYLADLGSVNEAQNLFDSVSSIVKTAGKTIRYSQPLYKFMDFVSQRLSLTYQDETSSSWLSSKLGRPKLDKMLGQLDKSFSKFVTGEDDTENANVGDNGIFKKLAETPTASRIQSAVDISAMNPLSSQPNMLDNYGVPRAEGYSRSSVNLQSYATHSRNSSLVNLSNIEPVLSPPPSGRYQVDQRAPSPANSHRALMGRASASSGSLVNDYSANSYNLSRPESASTNRSRRSSFRDGYEKQPLQQQQQHPYNMGLNATPGTLAPGFAQLAPNLPEERTHRRSSSNVSISSNITGSPRKSQYQPANPYVFPDNQPVVSSSSVNNNKYAPQSTGYAQPAPSLSFNGSMPPSPQHGRKTPNSMISKPNVYSPQNSQLLSPGKLPYSEKSHGSHNASIANSPIPSYQNVSRPASIHQQDLSRPGSTQPQELSRPGSTQPLEVSRPGSAQPLKPPRPAYGQQQSSSRRGSIHSPGSSRPASTHPDESLALSPKRNSGGATNPNPESTSIHHTPTTPRSVNSVRKQVAPPVNPYASLSNNPYDPAAQLHEKSPYAPSSASSLSHADKYSPSASGGSAAKYAPATEKSFSASNVVENYDDVSFGSIYGYTPANQDSAEPAIPEEPETVGDSKVDDINKEGDNEEQQSEEEEPYEEYEAPQYGNSTDEDNDDEGVLDDLPEASDRIFTPMSAPTFTPSPAINSEKDSLNGSAIFHESKESNEDDEDFGLSNSAIKPRKPVEKSDKEETANKRSSWFSFFRKSSSGEKATQINLGEEMSLVYDPVLKRYVNKNAPKESLKPEPKHAPPPPGPSMTPNQPSTPTSVSATTTPPSNGPPRSLSAQPHASSPMTGGSPVKPSLTPGPSLTGDLDDLLSSASTPTGHSRKHGKRNARSKYVDIMHQ</sequence>
<comment type="caution">
    <text evidence="11">The sequence shown here is derived from an EMBL/GenBank/DDBJ whole genome shotgun (WGS) entry which is preliminary data.</text>
</comment>
<dbReference type="CDD" id="cd09233">
    <property type="entry name" value="ACE1-Sec16-like"/>
    <property type="match status" value="1"/>
</dbReference>
<evidence type="ECO:0000256" key="2">
    <source>
        <dbReference type="ARBA" id="ARBA00005927"/>
    </source>
</evidence>
<organism evidence="11 12">
    <name type="scientific">Geotrichum candidum</name>
    <name type="common">Oospora lactis</name>
    <name type="synonym">Dipodascus geotrichum</name>
    <dbReference type="NCBI Taxonomy" id="1173061"/>
    <lineage>
        <taxon>Eukaryota</taxon>
        <taxon>Fungi</taxon>
        <taxon>Dikarya</taxon>
        <taxon>Ascomycota</taxon>
        <taxon>Saccharomycotina</taxon>
        <taxon>Dipodascomycetes</taxon>
        <taxon>Dipodascales</taxon>
        <taxon>Dipodascaceae</taxon>
        <taxon>Geotrichum</taxon>
    </lineage>
</organism>
<feature type="compositionally biased region" description="Polar residues" evidence="8">
    <location>
        <begin position="1626"/>
        <end position="1656"/>
    </location>
</feature>
<feature type="compositionally biased region" description="Polar residues" evidence="8">
    <location>
        <begin position="1463"/>
        <end position="1484"/>
    </location>
</feature>
<comment type="similarity">
    <text evidence="2 7">Belongs to the SEC16 family.</text>
</comment>
<feature type="compositionally biased region" description="Low complexity" evidence="8">
    <location>
        <begin position="1685"/>
        <end position="1695"/>
    </location>
</feature>
<evidence type="ECO:0000313" key="12">
    <source>
        <dbReference type="Proteomes" id="UP000242525"/>
    </source>
</evidence>
<feature type="region of interest" description="Disordered" evidence="8">
    <location>
        <begin position="168"/>
        <end position="238"/>
    </location>
</feature>
<dbReference type="OrthoDB" id="8918678at2759"/>
<evidence type="ECO:0000259" key="10">
    <source>
        <dbReference type="Pfam" id="PF12932"/>
    </source>
</evidence>
<feature type="compositionally biased region" description="Basic and acidic residues" evidence="8">
    <location>
        <begin position="1923"/>
        <end position="1934"/>
    </location>
</feature>
<dbReference type="Gene3D" id="6.20.50.30">
    <property type="match status" value="1"/>
</dbReference>
<feature type="compositionally biased region" description="Polar residues" evidence="8">
    <location>
        <begin position="1431"/>
        <end position="1441"/>
    </location>
</feature>
<dbReference type="PANTHER" id="PTHR13402">
    <property type="entry name" value="RGPR-RELATED"/>
    <property type="match status" value="1"/>
</dbReference>
<dbReference type="GO" id="GO:0070971">
    <property type="term" value="C:endoplasmic reticulum exit site"/>
    <property type="evidence" value="ECO:0007669"/>
    <property type="project" value="UniProtKB-ARBA"/>
</dbReference>
<feature type="compositionally biased region" description="Low complexity" evidence="8">
    <location>
        <begin position="1881"/>
        <end position="1892"/>
    </location>
</feature>
<evidence type="ECO:0000256" key="3">
    <source>
        <dbReference type="ARBA" id="ARBA00022448"/>
    </source>
</evidence>
<feature type="compositionally biased region" description="Low complexity" evidence="8">
    <location>
        <begin position="1991"/>
        <end position="2010"/>
    </location>
</feature>
<feature type="compositionally biased region" description="Low complexity" evidence="8">
    <location>
        <begin position="339"/>
        <end position="350"/>
    </location>
</feature>
<feature type="compositionally biased region" description="Polar residues" evidence="8">
    <location>
        <begin position="360"/>
        <end position="373"/>
    </location>
</feature>
<evidence type="ECO:0000259" key="9">
    <source>
        <dbReference type="Pfam" id="PF12931"/>
    </source>
</evidence>
<feature type="compositionally biased region" description="Acidic residues" evidence="8">
    <location>
        <begin position="189"/>
        <end position="205"/>
    </location>
</feature>
<accession>A0A0J9XJE8</accession>
<feature type="compositionally biased region" description="Polar residues" evidence="8">
    <location>
        <begin position="1821"/>
        <end position="1831"/>
    </location>
</feature>
<keyword evidence="3 7" id="KW-0813">Transport</keyword>
<dbReference type="GO" id="GO:0015031">
    <property type="term" value="P:protein transport"/>
    <property type="evidence" value="ECO:0007669"/>
    <property type="project" value="UniProtKB-KW"/>
</dbReference>
<evidence type="ECO:0000256" key="4">
    <source>
        <dbReference type="ARBA" id="ARBA00022824"/>
    </source>
</evidence>
<feature type="compositionally biased region" description="Low complexity" evidence="8">
    <location>
        <begin position="1453"/>
        <end position="1462"/>
    </location>
</feature>
<evidence type="ECO:0000256" key="1">
    <source>
        <dbReference type="ARBA" id="ARBA00004397"/>
    </source>
</evidence>
<feature type="compositionally biased region" description="Basic and acidic residues" evidence="8">
    <location>
        <begin position="19"/>
        <end position="29"/>
    </location>
</feature>
<feature type="region of interest" description="Disordered" evidence="8">
    <location>
        <begin position="319"/>
        <end position="420"/>
    </location>
</feature>
<dbReference type="STRING" id="1173061.A0A0J9XJE8"/>
<dbReference type="PANTHER" id="PTHR13402:SF6">
    <property type="entry name" value="SECRETORY 16, ISOFORM I"/>
    <property type="match status" value="1"/>
</dbReference>
<dbReference type="Proteomes" id="UP000242525">
    <property type="component" value="Unassembled WGS sequence"/>
</dbReference>
<keyword evidence="5 7" id="KW-0931">ER-Golgi transport</keyword>
<feature type="compositionally biased region" description="Acidic residues" evidence="8">
    <location>
        <begin position="1772"/>
        <end position="1788"/>
    </location>
</feature>
<dbReference type="InterPro" id="IPR024340">
    <property type="entry name" value="Sec16_CCD"/>
</dbReference>
<evidence type="ECO:0000256" key="8">
    <source>
        <dbReference type="SAM" id="MobiDB-lite"/>
    </source>
</evidence>
<reference evidence="11" key="1">
    <citation type="submission" date="2014-03" db="EMBL/GenBank/DDBJ databases">
        <authorList>
            <person name="Casaregola S."/>
        </authorList>
    </citation>
    <scope>NUCLEOTIDE SEQUENCE [LARGE SCALE GENOMIC DNA]</scope>
    <source>
        <strain evidence="11">CLIB 918</strain>
    </source>
</reference>
<evidence type="ECO:0000256" key="6">
    <source>
        <dbReference type="ARBA" id="ARBA00024687"/>
    </source>
</evidence>
<dbReference type="Pfam" id="PF12932">
    <property type="entry name" value="Sec16"/>
    <property type="match status" value="1"/>
</dbReference>
<feature type="region of interest" description="Disordered" evidence="8">
    <location>
        <begin position="1921"/>
        <end position="2031"/>
    </location>
</feature>
<feature type="compositionally biased region" description="Basic and acidic residues" evidence="8">
    <location>
        <begin position="1760"/>
        <end position="1771"/>
    </location>
</feature>
<feature type="compositionally biased region" description="Polar residues" evidence="8">
    <location>
        <begin position="380"/>
        <end position="403"/>
    </location>
</feature>
<feature type="compositionally biased region" description="Low complexity" evidence="8">
    <location>
        <begin position="206"/>
        <end position="227"/>
    </location>
</feature>
<dbReference type="InterPro" id="IPR024298">
    <property type="entry name" value="Sec16_Sec23-bd"/>
</dbReference>
<keyword evidence="7" id="KW-0653">Protein transport</keyword>
<feature type="compositionally biased region" description="Polar residues" evidence="8">
    <location>
        <begin position="1527"/>
        <end position="1574"/>
    </location>
</feature>
<gene>
    <name evidence="11" type="ORF">BN980_GECA19s00318g</name>
</gene>
<feature type="compositionally biased region" description="Basic and acidic residues" evidence="8">
    <location>
        <begin position="1868"/>
        <end position="1880"/>
    </location>
</feature>
<evidence type="ECO:0000256" key="7">
    <source>
        <dbReference type="RuleBase" id="RU364101"/>
    </source>
</evidence>
<feature type="compositionally biased region" description="Low complexity" evidence="8">
    <location>
        <begin position="1421"/>
        <end position="1430"/>
    </location>
</feature>
<dbReference type="EMBL" id="CCBN010000019">
    <property type="protein sequence ID" value="CDO57137.1"/>
    <property type="molecule type" value="Genomic_DNA"/>
</dbReference>
<proteinExistence type="inferred from homology"/>
<feature type="compositionally biased region" description="Low complexity" evidence="8">
    <location>
        <begin position="1949"/>
        <end position="1961"/>
    </location>
</feature>
<dbReference type="GO" id="GO:0006914">
    <property type="term" value="P:autophagy"/>
    <property type="evidence" value="ECO:0007669"/>
    <property type="project" value="UniProtKB-KW"/>
</dbReference>
<feature type="region of interest" description="Disordered" evidence="8">
    <location>
        <begin position="115"/>
        <end position="136"/>
    </location>
</feature>
<dbReference type="GO" id="GO:0012507">
    <property type="term" value="C:ER to Golgi transport vesicle membrane"/>
    <property type="evidence" value="ECO:0007669"/>
    <property type="project" value="TreeGrafter"/>
</dbReference>
<feature type="domain" description="Sec16 Sec23-binding" evidence="9">
    <location>
        <begin position="924"/>
        <end position="1225"/>
    </location>
</feature>
<keyword evidence="7" id="KW-0072">Autophagy</keyword>
<keyword evidence="12" id="KW-1185">Reference proteome</keyword>
<dbReference type="GO" id="GO:0005789">
    <property type="term" value="C:endoplasmic reticulum membrane"/>
    <property type="evidence" value="ECO:0007669"/>
    <property type="project" value="UniProtKB-SubCell"/>
</dbReference>
<feature type="compositionally biased region" description="Acidic residues" evidence="8">
    <location>
        <begin position="1796"/>
        <end position="1811"/>
    </location>
</feature>
<name>A0A0J9XJE8_GEOCN</name>
<feature type="region of interest" description="Disordered" evidence="8">
    <location>
        <begin position="1"/>
        <end position="61"/>
    </location>
</feature>
<dbReference type="GO" id="GO:0070973">
    <property type="term" value="P:protein localization to endoplasmic reticulum exit site"/>
    <property type="evidence" value="ECO:0007669"/>
    <property type="project" value="TreeGrafter"/>
</dbReference>
<protein>
    <recommendedName>
        <fullName evidence="7">Protein transport protein sec16</fullName>
    </recommendedName>
</protein>
<dbReference type="GO" id="GO:0016192">
    <property type="term" value="P:vesicle-mediated transport"/>
    <property type="evidence" value="ECO:0007669"/>
    <property type="project" value="UniProtKB-KW"/>
</dbReference>
<dbReference type="GO" id="GO:0007030">
    <property type="term" value="P:Golgi organization"/>
    <property type="evidence" value="ECO:0007669"/>
    <property type="project" value="TreeGrafter"/>
</dbReference>
<dbReference type="Gene3D" id="1.20.58.940">
    <property type="match status" value="1"/>
</dbReference>
<feature type="region of interest" description="Disordered" evidence="8">
    <location>
        <begin position="712"/>
        <end position="732"/>
    </location>
</feature>
<feature type="domain" description="Sec16 central conserved" evidence="10">
    <location>
        <begin position="750"/>
        <end position="850"/>
    </location>
</feature>
<keyword evidence="4 7" id="KW-0256">Endoplasmic reticulum</keyword>
<dbReference type="Pfam" id="PF12931">
    <property type="entry name" value="TPR_Sec16"/>
    <property type="match status" value="1"/>
</dbReference>
<evidence type="ECO:0000256" key="5">
    <source>
        <dbReference type="ARBA" id="ARBA00022892"/>
    </source>
</evidence>
<keyword evidence="7" id="KW-0472">Membrane</keyword>
<evidence type="ECO:0000313" key="11">
    <source>
        <dbReference type="EMBL" id="CDO57137.1"/>
    </source>
</evidence>
<feature type="region of interest" description="Disordered" evidence="8">
    <location>
        <begin position="1304"/>
        <end position="1908"/>
    </location>
</feature>
<feature type="compositionally biased region" description="Polar residues" evidence="8">
    <location>
        <begin position="1494"/>
        <end position="1513"/>
    </location>
</feature>